<keyword evidence="2" id="KW-1185">Reference proteome</keyword>
<name>A0A9W6XIZ3_9STRA</name>
<dbReference type="Proteomes" id="UP001165121">
    <property type="component" value="Unassembled WGS sequence"/>
</dbReference>
<dbReference type="OrthoDB" id="129632at2759"/>
<dbReference type="EMBL" id="BSXT01001178">
    <property type="protein sequence ID" value="GMF39601.1"/>
    <property type="molecule type" value="Genomic_DNA"/>
</dbReference>
<proteinExistence type="predicted"/>
<protein>
    <submittedName>
        <fullName evidence="1">Unnamed protein product</fullName>
    </submittedName>
</protein>
<gene>
    <name evidence="1" type="ORF">Pfra01_001182700</name>
</gene>
<dbReference type="InterPro" id="IPR012337">
    <property type="entry name" value="RNaseH-like_sf"/>
</dbReference>
<dbReference type="PANTHER" id="PTHR47501">
    <property type="entry name" value="TRANSPOSASE-RELATED"/>
    <property type="match status" value="1"/>
</dbReference>
<dbReference type="PANTHER" id="PTHR47501:SF5">
    <property type="entry name" value="HAT C-TERMINAL DIMERISATION DOMAIN-CONTAINING PROTEIN"/>
    <property type="match status" value="1"/>
</dbReference>
<accession>A0A9W6XIZ3</accession>
<sequence length="167" mass="18338">MWNQAAFTWTDSLASGYRNLAGDLRCEVKADISRSCTYYSITSDIWTARNARSYIAFTIHYVNDEFDFVSWTLEVKEVPGKHDAGAIAASLELTMQEWGLSKALCCRFARDSGSNMVAAGNIMGTNHAACIAHELHLVVSGLISKKKKKGQLIPAWEAVVSAEADVT</sequence>
<evidence type="ECO:0000313" key="1">
    <source>
        <dbReference type="EMBL" id="GMF39601.1"/>
    </source>
</evidence>
<reference evidence="1" key="1">
    <citation type="submission" date="2023-04" db="EMBL/GenBank/DDBJ databases">
        <title>Phytophthora fragariaefolia NBRC 109709.</title>
        <authorList>
            <person name="Ichikawa N."/>
            <person name="Sato H."/>
            <person name="Tonouchi N."/>
        </authorList>
    </citation>
    <scope>NUCLEOTIDE SEQUENCE</scope>
    <source>
        <strain evidence="1">NBRC 109709</strain>
    </source>
</reference>
<evidence type="ECO:0000313" key="2">
    <source>
        <dbReference type="Proteomes" id="UP001165121"/>
    </source>
</evidence>
<organism evidence="1 2">
    <name type="scientific">Phytophthora fragariaefolia</name>
    <dbReference type="NCBI Taxonomy" id="1490495"/>
    <lineage>
        <taxon>Eukaryota</taxon>
        <taxon>Sar</taxon>
        <taxon>Stramenopiles</taxon>
        <taxon>Oomycota</taxon>
        <taxon>Peronosporomycetes</taxon>
        <taxon>Peronosporales</taxon>
        <taxon>Peronosporaceae</taxon>
        <taxon>Phytophthora</taxon>
    </lineage>
</organism>
<dbReference type="AlphaFoldDB" id="A0A9W6XIZ3"/>
<comment type="caution">
    <text evidence="1">The sequence shown here is derived from an EMBL/GenBank/DDBJ whole genome shotgun (WGS) entry which is preliminary data.</text>
</comment>
<dbReference type="SUPFAM" id="SSF53098">
    <property type="entry name" value="Ribonuclease H-like"/>
    <property type="match status" value="1"/>
</dbReference>